<sequence>MNQPITAHELALRVYEVFGAEPGYRYHSADTCSASDEKSGPYSTVSICVKIGEKMYCAGPILSTVSQQDAIERAFHDLNKKVFLKLYKAAA</sequence>
<evidence type="ECO:0000313" key="1">
    <source>
        <dbReference type="EMBL" id="MFC6998034.1"/>
    </source>
</evidence>
<comment type="caution">
    <text evidence="1">The sequence shown here is derived from an EMBL/GenBank/DDBJ whole genome shotgun (WGS) entry which is preliminary data.</text>
</comment>
<gene>
    <name evidence="1" type="ORF">ACFQHR_10385</name>
</gene>
<dbReference type="EMBL" id="JBHSYQ010000004">
    <property type="protein sequence ID" value="MFC6998034.1"/>
    <property type="molecule type" value="Genomic_DNA"/>
</dbReference>
<dbReference type="Proteomes" id="UP001596405">
    <property type="component" value="Unassembled WGS sequence"/>
</dbReference>
<evidence type="ECO:0000313" key="2">
    <source>
        <dbReference type="Proteomes" id="UP001596405"/>
    </source>
</evidence>
<proteinExistence type="predicted"/>
<accession>A0ABW2DNY3</accession>
<name>A0ABW2DNY3_9BACT</name>
<keyword evidence="2" id="KW-1185">Reference proteome</keyword>
<dbReference type="RefSeq" id="WP_066621750.1">
    <property type="nucleotide sequence ID" value="NZ_JBHSYQ010000004.1"/>
</dbReference>
<organism evidence="1 2">
    <name type="scientific">Rufibacter roseus</name>
    <dbReference type="NCBI Taxonomy" id="1567108"/>
    <lineage>
        <taxon>Bacteria</taxon>
        <taxon>Pseudomonadati</taxon>
        <taxon>Bacteroidota</taxon>
        <taxon>Cytophagia</taxon>
        <taxon>Cytophagales</taxon>
        <taxon>Hymenobacteraceae</taxon>
        <taxon>Rufibacter</taxon>
    </lineage>
</organism>
<protein>
    <recommendedName>
        <fullName evidence="3">DRBM domain-containing protein</fullName>
    </recommendedName>
</protein>
<evidence type="ECO:0008006" key="3">
    <source>
        <dbReference type="Google" id="ProtNLM"/>
    </source>
</evidence>
<reference evidence="2" key="1">
    <citation type="journal article" date="2019" name="Int. J. Syst. Evol. Microbiol.">
        <title>The Global Catalogue of Microorganisms (GCM) 10K type strain sequencing project: providing services to taxonomists for standard genome sequencing and annotation.</title>
        <authorList>
            <consortium name="The Broad Institute Genomics Platform"/>
            <consortium name="The Broad Institute Genome Sequencing Center for Infectious Disease"/>
            <person name="Wu L."/>
            <person name="Ma J."/>
        </authorList>
    </citation>
    <scope>NUCLEOTIDE SEQUENCE [LARGE SCALE GENOMIC DNA]</scope>
    <source>
        <strain evidence="2">CGMCC 4.7393</strain>
    </source>
</reference>